<evidence type="ECO:0000313" key="1">
    <source>
        <dbReference type="EMBL" id="KAK9812120.1"/>
    </source>
</evidence>
<protein>
    <submittedName>
        <fullName evidence="1">Uncharacterized protein</fullName>
    </submittedName>
</protein>
<sequence length="148" mass="17063">MPQKNKILGRPWPQFSVEDLRLLLLDMRCFALTDRTQFGRLAQCHGKDKVSTLILYDETSQVSIMLIIRGLRKAYEDIPLMEVQFLCMTELNDPHECWQEMMDAVEATMEGGNKWMSLKIRLLNAMLVKEMLLSNAAMLTPDARAVRS</sequence>
<gene>
    <name evidence="1" type="ORF">WJX73_008864</name>
</gene>
<organism evidence="1 2">
    <name type="scientific">Symbiochloris irregularis</name>
    <dbReference type="NCBI Taxonomy" id="706552"/>
    <lineage>
        <taxon>Eukaryota</taxon>
        <taxon>Viridiplantae</taxon>
        <taxon>Chlorophyta</taxon>
        <taxon>core chlorophytes</taxon>
        <taxon>Trebouxiophyceae</taxon>
        <taxon>Trebouxiales</taxon>
        <taxon>Trebouxiaceae</taxon>
        <taxon>Symbiochloris</taxon>
    </lineage>
</organism>
<evidence type="ECO:0000313" key="2">
    <source>
        <dbReference type="Proteomes" id="UP001465755"/>
    </source>
</evidence>
<reference evidence="1 2" key="1">
    <citation type="journal article" date="2024" name="Nat. Commun.">
        <title>Phylogenomics reveals the evolutionary origins of lichenization in chlorophyte algae.</title>
        <authorList>
            <person name="Puginier C."/>
            <person name="Libourel C."/>
            <person name="Otte J."/>
            <person name="Skaloud P."/>
            <person name="Haon M."/>
            <person name="Grisel S."/>
            <person name="Petersen M."/>
            <person name="Berrin J.G."/>
            <person name="Delaux P.M."/>
            <person name="Dal Grande F."/>
            <person name="Keller J."/>
        </authorList>
    </citation>
    <scope>NUCLEOTIDE SEQUENCE [LARGE SCALE GENOMIC DNA]</scope>
    <source>
        <strain evidence="1 2">SAG 2036</strain>
    </source>
</reference>
<name>A0AAW1PUT7_9CHLO</name>
<keyword evidence="2" id="KW-1185">Reference proteome</keyword>
<dbReference type="EMBL" id="JALJOQ010000009">
    <property type="protein sequence ID" value="KAK9812120.1"/>
    <property type="molecule type" value="Genomic_DNA"/>
</dbReference>
<comment type="caution">
    <text evidence="1">The sequence shown here is derived from an EMBL/GenBank/DDBJ whole genome shotgun (WGS) entry which is preliminary data.</text>
</comment>
<dbReference type="AlphaFoldDB" id="A0AAW1PUT7"/>
<dbReference type="Proteomes" id="UP001465755">
    <property type="component" value="Unassembled WGS sequence"/>
</dbReference>
<accession>A0AAW1PUT7</accession>
<proteinExistence type="predicted"/>